<keyword evidence="2" id="KW-0472">Membrane</keyword>
<keyword evidence="4" id="KW-0418">Kinase</keyword>
<evidence type="ECO:0000313" key="5">
    <source>
        <dbReference type="Proteomes" id="UP000004371"/>
    </source>
</evidence>
<gene>
    <name evidence="4" type="ORF">VIBR0546_07752</name>
</gene>
<dbReference type="eggNOG" id="COG2198">
    <property type="taxonomic scope" value="Bacteria"/>
</dbReference>
<protein>
    <submittedName>
        <fullName evidence="4">Signal transduction histidine kinase</fullName>
    </submittedName>
</protein>
<dbReference type="AlphaFoldDB" id="E8LNQ8"/>
<keyword evidence="2" id="KW-0812">Transmembrane</keyword>
<name>E8LNQ8_9VIBR</name>
<feature type="transmembrane region" description="Helical" evidence="2">
    <location>
        <begin position="231"/>
        <end position="251"/>
    </location>
</feature>
<evidence type="ECO:0000259" key="3">
    <source>
        <dbReference type="Pfam" id="PF01627"/>
    </source>
</evidence>
<dbReference type="GO" id="GO:0004672">
    <property type="term" value="F:protein kinase activity"/>
    <property type="evidence" value="ECO:0007669"/>
    <property type="project" value="UniProtKB-ARBA"/>
</dbReference>
<dbReference type="OrthoDB" id="5913787at2"/>
<dbReference type="Gene3D" id="1.20.120.160">
    <property type="entry name" value="HPT domain"/>
    <property type="match status" value="1"/>
</dbReference>
<reference evidence="4 5" key="1">
    <citation type="journal article" date="2012" name="Int. J. Syst. Evol. Microbiol.">
        <title>Vibrio caribbeanicus sp. nov., isolated from the marine sponge Scleritoderma cyanea.</title>
        <authorList>
            <person name="Hoffmann M."/>
            <person name="Monday S.R."/>
            <person name="Allard M.W."/>
            <person name="Strain E.A."/>
            <person name="Whittaker P."/>
            <person name="Naum M."/>
            <person name="McCarthy P.J."/>
            <person name="Lopez J.V."/>
            <person name="Fischer M."/>
            <person name="Brown E.W."/>
        </authorList>
    </citation>
    <scope>NUCLEOTIDE SEQUENCE [LARGE SCALE GENOMIC DNA]</scope>
    <source>
        <strain evidence="4 5">LMG 20546</strain>
    </source>
</reference>
<keyword evidence="2" id="KW-1133">Transmembrane helix</keyword>
<dbReference type="CDD" id="cd00088">
    <property type="entry name" value="HPT"/>
    <property type="match status" value="1"/>
</dbReference>
<dbReference type="InterPro" id="IPR036641">
    <property type="entry name" value="HPT_dom_sf"/>
</dbReference>
<evidence type="ECO:0000256" key="2">
    <source>
        <dbReference type="SAM" id="Phobius"/>
    </source>
</evidence>
<keyword evidence="1" id="KW-0902">Two-component regulatory system</keyword>
<dbReference type="RefSeq" id="WP_006877470.1">
    <property type="nucleotide sequence ID" value="NZ_AEVS01000006.1"/>
</dbReference>
<feature type="domain" description="HPt" evidence="3">
    <location>
        <begin position="319"/>
        <end position="389"/>
    </location>
</feature>
<dbReference type="Proteomes" id="UP000004371">
    <property type="component" value="Unassembled WGS sequence"/>
</dbReference>
<dbReference type="STRING" id="945543.VIBR0546_07752"/>
<organism evidence="4 5">
    <name type="scientific">Vibrio brasiliensis LMG 20546</name>
    <dbReference type="NCBI Taxonomy" id="945543"/>
    <lineage>
        <taxon>Bacteria</taxon>
        <taxon>Pseudomonadati</taxon>
        <taxon>Pseudomonadota</taxon>
        <taxon>Gammaproteobacteria</taxon>
        <taxon>Vibrionales</taxon>
        <taxon>Vibrionaceae</taxon>
        <taxon>Vibrio</taxon>
        <taxon>Vibrio oreintalis group</taxon>
    </lineage>
</organism>
<comment type="caution">
    <text evidence="4">The sequence shown here is derived from an EMBL/GenBank/DDBJ whole genome shotgun (WGS) entry which is preliminary data.</text>
</comment>
<dbReference type="EMBL" id="AEVS01000006">
    <property type="protein sequence ID" value="EGA67670.1"/>
    <property type="molecule type" value="Genomic_DNA"/>
</dbReference>
<dbReference type="Pfam" id="PF01627">
    <property type="entry name" value="Hpt"/>
    <property type="match status" value="1"/>
</dbReference>
<accession>E8LNQ8</accession>
<dbReference type="InterPro" id="IPR008207">
    <property type="entry name" value="Sig_transdc_His_kin_Hpt_dom"/>
</dbReference>
<proteinExistence type="predicted"/>
<evidence type="ECO:0000313" key="4">
    <source>
        <dbReference type="EMBL" id="EGA67670.1"/>
    </source>
</evidence>
<keyword evidence="4" id="KW-0808">Transferase</keyword>
<dbReference type="GO" id="GO:0000160">
    <property type="term" value="P:phosphorelay signal transduction system"/>
    <property type="evidence" value="ECO:0007669"/>
    <property type="project" value="UniProtKB-KW"/>
</dbReference>
<evidence type="ECO:0000256" key="1">
    <source>
        <dbReference type="ARBA" id="ARBA00023012"/>
    </source>
</evidence>
<keyword evidence="5" id="KW-1185">Reference proteome</keyword>
<dbReference type="SUPFAM" id="SSF47226">
    <property type="entry name" value="Histidine-containing phosphotransfer domain, HPT domain"/>
    <property type="match status" value="1"/>
</dbReference>
<sequence>MEGKTLKLGWLLLCIWLICIATLANSYRSTNATKEQIYELGSSIQDLRETFSFDTPYRVHMADSQALDLQLIYALRLQIDAHYQKSWYLPDVNQLLFTTDRFIEQTQIYLDNNLDLLSLVEQVREKRERYTDNPSLSLLYYRISANVLEAIFSDRNSSPKIYRELDQIYSVSNELPKEARQDLQQVLAQISSVLGGYAQGQYVVDKLISHDVYGQIDLQRTEYNQLLMRHIWLGLLLTLTFMLGQLLLIAFTHRAKYTNTSESSEPETEHDEPAMVTEVVTDTEPLSPETPKVEDQEPEIDFDKMLDSLNNDMESVCMLLEVFIEDHNDDAERITQLLTDSPEEAQRKAHSLKGVGGNLGATKLREAATKVEVAIKEDITLVPRLLEELNWRLGRAISEARLFLKDHNNN</sequence>